<proteinExistence type="predicted"/>
<dbReference type="Proteomes" id="UP000003208">
    <property type="component" value="Unassembled WGS sequence"/>
</dbReference>
<dbReference type="SUPFAM" id="SSF52218">
    <property type="entry name" value="Flavoproteins"/>
    <property type="match status" value="1"/>
</dbReference>
<dbReference type="PATRIC" id="fig|1094979.3.peg.286"/>
<gene>
    <name evidence="1" type="ORF">KYE_01538</name>
</gene>
<sequence length="74" mass="8411">MTDPSDREKRCFHNGERILLAFASQTDTAKGLATRIYEHNSSMCDMVNLAEIEPETLEQYEGPTVSWKNPPNQP</sequence>
<keyword evidence="2" id="KW-1185">Reference proteome</keyword>
<dbReference type="InterPro" id="IPR029039">
    <property type="entry name" value="Flavoprotein-like_sf"/>
</dbReference>
<organism evidence="1 2">
    <name type="scientific">Marinobacter manganoxydans MnI7-9</name>
    <dbReference type="NCBI Taxonomy" id="1094979"/>
    <lineage>
        <taxon>Bacteria</taxon>
        <taxon>Pseudomonadati</taxon>
        <taxon>Pseudomonadota</taxon>
        <taxon>Gammaproteobacteria</taxon>
        <taxon>Pseudomonadales</taxon>
        <taxon>Marinobacteraceae</taxon>
        <taxon>Marinobacter</taxon>
    </lineage>
</organism>
<reference evidence="1 2" key="1">
    <citation type="journal article" date="2012" name="J. Bacteriol.">
        <title>Genome sequence of deep-sea manganese-oxidizing bacterium Marinobacter manganoxydans MnI7-9.</title>
        <authorList>
            <person name="Wang H."/>
            <person name="Li H."/>
            <person name="Shao Z."/>
            <person name="Liao S."/>
            <person name="Johnstone L."/>
            <person name="Rensing C."/>
            <person name="Wang G."/>
        </authorList>
    </citation>
    <scope>NUCLEOTIDE SEQUENCE [LARGE SCALE GENOMIC DNA]</scope>
    <source>
        <strain evidence="1 2">MnI7-9</strain>
    </source>
</reference>
<evidence type="ECO:0000313" key="2">
    <source>
        <dbReference type="Proteomes" id="UP000003208"/>
    </source>
</evidence>
<dbReference type="AlphaFoldDB" id="G6YN93"/>
<dbReference type="Gene3D" id="3.40.50.360">
    <property type="match status" value="1"/>
</dbReference>
<evidence type="ECO:0000313" key="1">
    <source>
        <dbReference type="EMBL" id="EHJ06270.1"/>
    </source>
</evidence>
<dbReference type="EMBL" id="AGTR01000009">
    <property type="protein sequence ID" value="EHJ06270.1"/>
    <property type="molecule type" value="Genomic_DNA"/>
</dbReference>
<accession>G6YN93</accession>
<name>G6YN93_9GAMM</name>
<protein>
    <submittedName>
        <fullName evidence="1">Uncharacterized protein</fullName>
    </submittedName>
</protein>
<dbReference type="GO" id="GO:0016655">
    <property type="term" value="F:oxidoreductase activity, acting on NAD(P)H, quinone or similar compound as acceptor"/>
    <property type="evidence" value="ECO:0007669"/>
    <property type="project" value="UniProtKB-ARBA"/>
</dbReference>